<name>A0A540LWY8_MALBA</name>
<sequence length="62" mass="6778">MPRGSSNLVSPAARAAFVSYLCTASYMHRKAPAPRLPSPIFLRCQGHPWFLVTSAPPRQQPG</sequence>
<keyword evidence="2" id="KW-1185">Reference proteome</keyword>
<evidence type="ECO:0000313" key="2">
    <source>
        <dbReference type="Proteomes" id="UP000315295"/>
    </source>
</evidence>
<reference evidence="1 2" key="1">
    <citation type="journal article" date="2019" name="G3 (Bethesda)">
        <title>Sequencing of a Wild Apple (Malus baccata) Genome Unravels the Differences Between Cultivated and Wild Apple Species Regarding Disease Resistance and Cold Tolerance.</title>
        <authorList>
            <person name="Chen X."/>
        </authorList>
    </citation>
    <scope>NUCLEOTIDE SEQUENCE [LARGE SCALE GENOMIC DNA]</scope>
    <source>
        <strain evidence="2">cv. Shandingzi</strain>
        <tissue evidence="1">Leaves</tissue>
    </source>
</reference>
<gene>
    <name evidence="1" type="ORF">C1H46_023432</name>
</gene>
<comment type="caution">
    <text evidence="1">The sequence shown here is derived from an EMBL/GenBank/DDBJ whole genome shotgun (WGS) entry which is preliminary data.</text>
</comment>
<proteinExistence type="predicted"/>
<organism evidence="1 2">
    <name type="scientific">Malus baccata</name>
    <name type="common">Siberian crab apple</name>
    <name type="synonym">Pyrus baccata</name>
    <dbReference type="NCBI Taxonomy" id="106549"/>
    <lineage>
        <taxon>Eukaryota</taxon>
        <taxon>Viridiplantae</taxon>
        <taxon>Streptophyta</taxon>
        <taxon>Embryophyta</taxon>
        <taxon>Tracheophyta</taxon>
        <taxon>Spermatophyta</taxon>
        <taxon>Magnoliopsida</taxon>
        <taxon>eudicotyledons</taxon>
        <taxon>Gunneridae</taxon>
        <taxon>Pentapetalae</taxon>
        <taxon>rosids</taxon>
        <taxon>fabids</taxon>
        <taxon>Rosales</taxon>
        <taxon>Rosaceae</taxon>
        <taxon>Amygdaloideae</taxon>
        <taxon>Maleae</taxon>
        <taxon>Malus</taxon>
    </lineage>
</organism>
<dbReference type="Proteomes" id="UP000315295">
    <property type="component" value="Unassembled WGS sequence"/>
</dbReference>
<protein>
    <submittedName>
        <fullName evidence="1">Uncharacterized protein</fullName>
    </submittedName>
</protein>
<dbReference type="AlphaFoldDB" id="A0A540LWY8"/>
<accession>A0A540LWY8</accession>
<dbReference type="EMBL" id="VIEB01000436">
    <property type="protein sequence ID" value="TQD90994.1"/>
    <property type="molecule type" value="Genomic_DNA"/>
</dbReference>
<evidence type="ECO:0000313" key="1">
    <source>
        <dbReference type="EMBL" id="TQD90994.1"/>
    </source>
</evidence>